<feature type="compositionally biased region" description="Polar residues" evidence="2">
    <location>
        <begin position="116"/>
        <end position="131"/>
    </location>
</feature>
<proteinExistence type="predicted"/>
<dbReference type="EMBL" id="JH370131">
    <property type="protein sequence ID" value="ELA42526.1"/>
    <property type="molecule type" value="Genomic_DNA"/>
</dbReference>
<reference evidence="5" key="1">
    <citation type="submission" date="2011-05" db="EMBL/GenBank/DDBJ databases">
        <title>The genome sequence of Vittaforma corneae strain ATCC 50505.</title>
        <authorList>
            <consortium name="The Broad Institute Genome Sequencing Platform"/>
            <person name="Cuomo C."/>
            <person name="Didier E."/>
            <person name="Bowers L."/>
            <person name="Young S.K."/>
            <person name="Zeng Q."/>
            <person name="Gargeya S."/>
            <person name="Fitzgerald M."/>
            <person name="Haas B."/>
            <person name="Abouelleil A."/>
            <person name="Alvarado L."/>
            <person name="Arachchi H.M."/>
            <person name="Berlin A."/>
            <person name="Chapman S.B."/>
            <person name="Gearin G."/>
            <person name="Goldberg J."/>
            <person name="Griggs A."/>
            <person name="Gujja S."/>
            <person name="Hansen M."/>
            <person name="Heiman D."/>
            <person name="Howarth C."/>
            <person name="Larimer J."/>
            <person name="Lui A."/>
            <person name="MacDonald P.J.P."/>
            <person name="McCowen C."/>
            <person name="Montmayeur A."/>
            <person name="Murphy C."/>
            <person name="Neiman D."/>
            <person name="Pearson M."/>
            <person name="Priest M."/>
            <person name="Roberts A."/>
            <person name="Saif S."/>
            <person name="Shea T."/>
            <person name="Sisk P."/>
            <person name="Stolte C."/>
            <person name="Sykes S."/>
            <person name="Wortman J."/>
            <person name="Nusbaum C."/>
            <person name="Birren B."/>
        </authorList>
    </citation>
    <scope>NUCLEOTIDE SEQUENCE [LARGE SCALE GENOMIC DNA]</scope>
    <source>
        <strain evidence="5">ATCC 50505</strain>
    </source>
</reference>
<evidence type="ECO:0000256" key="2">
    <source>
        <dbReference type="SAM" id="MobiDB-lite"/>
    </source>
</evidence>
<name>L2GNW1_VITCO</name>
<keyword evidence="5" id="KW-1185">Reference proteome</keyword>
<evidence type="ECO:0000259" key="3">
    <source>
        <dbReference type="PROSITE" id="PS50103"/>
    </source>
</evidence>
<feature type="domain" description="C3H1-type" evidence="3">
    <location>
        <begin position="1"/>
        <end position="25"/>
    </location>
</feature>
<evidence type="ECO:0000256" key="1">
    <source>
        <dbReference type="PROSITE-ProRule" id="PRU00723"/>
    </source>
</evidence>
<keyword evidence="1" id="KW-0863">Zinc-finger</keyword>
<dbReference type="InParanoid" id="L2GNW1"/>
<gene>
    <name evidence="4" type="ORF">VICG_00278</name>
</gene>
<dbReference type="AlphaFoldDB" id="L2GNW1"/>
<sequence length="240" mass="28265">MRPVCKFYINSECTNPRCKFLHPVEYPVYIYTLPGIDIHPDELRLAVMSNEAMTAEADNIWINNYKIFCSESGEKEVDILQYPDYFCMPFDTERVWGEIENFRSRFKQRGSEYSRPYQSQYQPKSGFSQGYNKGYTKGYTSNYQMMPRQPNNPPPRSSNWGGGFNNSNYQGGPPMHSFNRPYDNNNRSYDNRHASSWNQNTNINNNGDSFERKSNFEQKPTNTEGNMPDYEYQNIPYNYK</sequence>
<dbReference type="InterPro" id="IPR000571">
    <property type="entry name" value="Znf_CCCH"/>
</dbReference>
<keyword evidence="1" id="KW-0862">Zinc</keyword>
<dbReference type="VEuPathDB" id="MicrosporidiaDB:VICG_00278"/>
<dbReference type="RefSeq" id="XP_007603731.1">
    <property type="nucleotide sequence ID" value="XM_007603669.1"/>
</dbReference>
<feature type="zinc finger region" description="C3H1-type" evidence="1">
    <location>
        <begin position="1"/>
        <end position="25"/>
    </location>
</feature>
<accession>L2GNW1</accession>
<protein>
    <recommendedName>
        <fullName evidence="3">C3H1-type domain-containing protein</fullName>
    </recommendedName>
</protein>
<dbReference type="GO" id="GO:0008270">
    <property type="term" value="F:zinc ion binding"/>
    <property type="evidence" value="ECO:0007669"/>
    <property type="project" value="UniProtKB-KW"/>
</dbReference>
<dbReference type="HOGENOM" id="CLU_1157164_0_0_1"/>
<dbReference type="Proteomes" id="UP000011082">
    <property type="component" value="Unassembled WGS sequence"/>
</dbReference>
<organism evidence="4 5">
    <name type="scientific">Vittaforma corneae (strain ATCC 50505)</name>
    <name type="common">Microsporidian parasite</name>
    <name type="synonym">Nosema corneum</name>
    <dbReference type="NCBI Taxonomy" id="993615"/>
    <lineage>
        <taxon>Eukaryota</taxon>
        <taxon>Fungi</taxon>
        <taxon>Fungi incertae sedis</taxon>
        <taxon>Microsporidia</taxon>
        <taxon>Nosematidae</taxon>
        <taxon>Vittaforma</taxon>
    </lineage>
</organism>
<dbReference type="GeneID" id="19880996"/>
<feature type="region of interest" description="Disordered" evidence="2">
    <location>
        <begin position="112"/>
        <end position="240"/>
    </location>
</feature>
<evidence type="ECO:0000313" key="4">
    <source>
        <dbReference type="EMBL" id="ELA42526.1"/>
    </source>
</evidence>
<dbReference type="STRING" id="993615.L2GNW1"/>
<dbReference type="OrthoDB" id="2195923at2759"/>
<keyword evidence="1" id="KW-0479">Metal-binding</keyword>
<evidence type="ECO:0000313" key="5">
    <source>
        <dbReference type="Proteomes" id="UP000011082"/>
    </source>
</evidence>
<dbReference type="PROSITE" id="PS50103">
    <property type="entry name" value="ZF_C3H1"/>
    <property type="match status" value="1"/>
</dbReference>